<dbReference type="AlphaFoldDB" id="A0A388T6Z8"/>
<proteinExistence type="predicted"/>
<reference evidence="1 2" key="1">
    <citation type="journal article" date="2019" name="ISME J.">
        <title>Genome analyses of uncultured TG2/ZB3 bacteria in 'Margulisbacteria' specifically attached to ectosymbiotic spirochetes of protists in the termite gut.</title>
        <authorList>
            <person name="Utami Y.D."/>
            <person name="Kuwahara H."/>
            <person name="Igai K."/>
            <person name="Murakami T."/>
            <person name="Sugaya K."/>
            <person name="Morikawa T."/>
            <person name="Nagura Y."/>
            <person name="Yuki M."/>
            <person name="Deevong P."/>
            <person name="Inoue T."/>
            <person name="Kihara K."/>
            <person name="Lo N."/>
            <person name="Yamada A."/>
            <person name="Ohkuma M."/>
            <person name="Hongoh Y."/>
        </authorList>
    </citation>
    <scope>NUCLEOTIDE SEQUENCE [LARGE SCALE GENOMIC DNA]</scope>
    <source>
        <strain evidence="1">HsPyr-01</strain>
    </source>
</reference>
<accession>A0A388T6Z8</accession>
<dbReference type="EMBL" id="BGZM01000002">
    <property type="protein sequence ID" value="GBR72287.1"/>
    <property type="molecule type" value="Genomic_DNA"/>
</dbReference>
<evidence type="ECO:0000313" key="1">
    <source>
        <dbReference type="EMBL" id="GBR72287.1"/>
    </source>
</evidence>
<evidence type="ECO:0000313" key="2">
    <source>
        <dbReference type="Proteomes" id="UP000276170"/>
    </source>
</evidence>
<keyword evidence="2" id="KW-1185">Reference proteome</keyword>
<sequence length="100" mass="11773">MTKQPKKHPPYTEWGVLQTTYLEDDSEIVDEEELSGTIKNEKEARKVFAAEVKSAEESGLSSDEGERVEIELKQWDYEWNEEEKDYYIADEFVADYKIFP</sequence>
<dbReference type="Proteomes" id="UP000276170">
    <property type="component" value="Unassembled WGS sequence"/>
</dbReference>
<protein>
    <submittedName>
        <fullName evidence="1">Uncharacterized protein</fullName>
    </submittedName>
</protein>
<name>A0A388T6Z8_9BACT</name>
<organism evidence="1 2">
    <name type="scientific">Candidatus Termititenax spirochaetophilus</name>
    <dbReference type="NCBI Taxonomy" id="2218522"/>
    <lineage>
        <taxon>Bacteria</taxon>
        <taxon>Bacillati</taxon>
        <taxon>Candidatus Margulisiibacteriota</taxon>
        <taxon>Candidatus Termititenacia</taxon>
        <taxon>Candidatus Termititenacales</taxon>
        <taxon>Candidatus Termititenacaceae</taxon>
        <taxon>Candidatus Termititenax</taxon>
    </lineage>
</organism>
<comment type="caution">
    <text evidence="1">The sequence shown here is derived from an EMBL/GenBank/DDBJ whole genome shotgun (WGS) entry which is preliminary data.</text>
</comment>
<gene>
    <name evidence="1" type="ORF">HP1_034</name>
</gene>